<keyword evidence="1" id="KW-0812">Transmembrane</keyword>
<dbReference type="AlphaFoldDB" id="A0A562QIJ8"/>
<dbReference type="Pfam" id="PF05437">
    <property type="entry name" value="AzlD"/>
    <property type="match status" value="1"/>
</dbReference>
<keyword evidence="3" id="KW-1185">Reference proteome</keyword>
<reference evidence="2 3" key="1">
    <citation type="journal article" date="2015" name="Stand. Genomic Sci.">
        <title>Genomic Encyclopedia of Bacterial and Archaeal Type Strains, Phase III: the genomes of soil and plant-associated and newly described type strains.</title>
        <authorList>
            <person name="Whitman W.B."/>
            <person name="Woyke T."/>
            <person name="Klenk H.P."/>
            <person name="Zhou Y."/>
            <person name="Lilburn T.G."/>
            <person name="Beck B.J."/>
            <person name="De Vos P."/>
            <person name="Vandamme P."/>
            <person name="Eisen J.A."/>
            <person name="Garrity G."/>
            <person name="Hugenholtz P."/>
            <person name="Kyrpides N.C."/>
        </authorList>
    </citation>
    <scope>NUCLEOTIDE SEQUENCE [LARGE SCALE GENOMIC DNA]</scope>
    <source>
        <strain evidence="2 3">CGMCC 1.6858</strain>
    </source>
</reference>
<evidence type="ECO:0000313" key="3">
    <source>
        <dbReference type="Proteomes" id="UP000316905"/>
    </source>
</evidence>
<organism evidence="2 3">
    <name type="scientific">Pseudomonas duriflava</name>
    <dbReference type="NCBI Taxonomy" id="459528"/>
    <lineage>
        <taxon>Bacteria</taxon>
        <taxon>Pseudomonadati</taxon>
        <taxon>Pseudomonadota</taxon>
        <taxon>Gammaproteobacteria</taxon>
        <taxon>Pseudomonadales</taxon>
        <taxon>Pseudomonadaceae</taxon>
        <taxon>Pseudomonas</taxon>
    </lineage>
</organism>
<evidence type="ECO:0000313" key="2">
    <source>
        <dbReference type="EMBL" id="TWI56535.1"/>
    </source>
</evidence>
<evidence type="ECO:0000256" key="1">
    <source>
        <dbReference type="SAM" id="Phobius"/>
    </source>
</evidence>
<protein>
    <submittedName>
        <fullName evidence="2">Branched-subunit amino acid transport protein</fullName>
    </submittedName>
</protein>
<comment type="caution">
    <text evidence="2">The sequence shown here is derived from an EMBL/GenBank/DDBJ whole genome shotgun (WGS) entry which is preliminary data.</text>
</comment>
<dbReference type="EMBL" id="VLKY01000003">
    <property type="protein sequence ID" value="TWI56535.1"/>
    <property type="molecule type" value="Genomic_DNA"/>
</dbReference>
<sequence>MVEETHLILIVLLMMAVTLLPRTLPMQINTERWPAFLTRTLEFLPVSIVAAITLAPLLVNDQRLALMRPEVFAALPTLLCAYFSKNLLLSVAVGMAAYIALGTML</sequence>
<gene>
    <name evidence="2" type="ORF">IQ22_00985</name>
</gene>
<accession>A0A562QIJ8</accession>
<feature type="transmembrane region" description="Helical" evidence="1">
    <location>
        <begin position="6"/>
        <end position="24"/>
    </location>
</feature>
<dbReference type="RefSeq" id="WP_145138933.1">
    <property type="nucleotide sequence ID" value="NZ_VLKY01000003.1"/>
</dbReference>
<dbReference type="Proteomes" id="UP000316905">
    <property type="component" value="Unassembled WGS sequence"/>
</dbReference>
<feature type="transmembrane region" description="Helical" evidence="1">
    <location>
        <begin position="36"/>
        <end position="59"/>
    </location>
</feature>
<name>A0A562QIJ8_9PSED</name>
<feature type="transmembrane region" description="Helical" evidence="1">
    <location>
        <begin position="71"/>
        <end position="101"/>
    </location>
</feature>
<keyword evidence="1" id="KW-1133">Transmembrane helix</keyword>
<dbReference type="InterPro" id="IPR008407">
    <property type="entry name" value="Brnchd-chn_aa_trnsp_AzlD"/>
</dbReference>
<keyword evidence="1" id="KW-0472">Membrane</keyword>
<dbReference type="OrthoDB" id="7870017at2"/>
<proteinExistence type="predicted"/>